<dbReference type="GeneID" id="93731738"/>
<dbReference type="InterPro" id="IPR012338">
    <property type="entry name" value="Beta-lactam/transpept-like"/>
</dbReference>
<dbReference type="PANTHER" id="PTHR46825:SF9">
    <property type="entry name" value="BETA-LACTAMASE-RELATED DOMAIN-CONTAINING PROTEIN"/>
    <property type="match status" value="1"/>
</dbReference>
<dbReference type="EMBL" id="CM000913">
    <property type="protein sequence ID" value="EFG06732.1"/>
    <property type="molecule type" value="Genomic_DNA"/>
</dbReference>
<evidence type="ECO:0000259" key="1">
    <source>
        <dbReference type="Pfam" id="PF00144"/>
    </source>
</evidence>
<feature type="domain" description="Beta-lactamase-related" evidence="1">
    <location>
        <begin position="14"/>
        <end position="336"/>
    </location>
</feature>
<dbReference type="Gene3D" id="3.40.710.10">
    <property type="entry name" value="DD-peptidase/beta-lactamase superfamily"/>
    <property type="match status" value="1"/>
</dbReference>
<reference evidence="2 3" key="1">
    <citation type="journal article" date="2010" name="Genome Biol. Evol.">
        <title>The sequence of a 1.8-mb bacterial linear plasmid reveals a rich evolutionary reservoir of secondary metabolic pathways.</title>
        <authorList>
            <person name="Medema M.H."/>
            <person name="Trefzer A."/>
            <person name="Kovalchuk A."/>
            <person name="van den Berg M."/>
            <person name="Mueller U."/>
            <person name="Heijne W."/>
            <person name="Wu L."/>
            <person name="Alam M.T."/>
            <person name="Ronning C.M."/>
            <person name="Nierman W.C."/>
            <person name="Bovenberg R.A.L."/>
            <person name="Breitling R."/>
            <person name="Takano E."/>
        </authorList>
    </citation>
    <scope>NUCLEOTIDE SEQUENCE [LARGE SCALE GENOMIC DNA]</scope>
    <source>
        <strain evidence="3">ATCC 27064 / DSM 738 / JCM 4710 / NBRC 13307 / NCIMB 12785 / NRRL 3585 / VKM Ac-602</strain>
    </source>
</reference>
<organism evidence="2 3">
    <name type="scientific">Streptomyces clavuligerus</name>
    <dbReference type="NCBI Taxonomy" id="1901"/>
    <lineage>
        <taxon>Bacteria</taxon>
        <taxon>Bacillati</taxon>
        <taxon>Actinomycetota</taxon>
        <taxon>Actinomycetes</taxon>
        <taxon>Kitasatosporales</taxon>
        <taxon>Streptomycetaceae</taxon>
        <taxon>Streptomyces</taxon>
    </lineage>
</organism>
<evidence type="ECO:0000313" key="2">
    <source>
        <dbReference type="EMBL" id="EFG06732.1"/>
    </source>
</evidence>
<dbReference type="Proteomes" id="UP000002357">
    <property type="component" value="Chromosome"/>
</dbReference>
<dbReference type="AlphaFoldDB" id="E2Q2X9"/>
<name>E2Q2X9_STRCL</name>
<dbReference type="PANTHER" id="PTHR46825">
    <property type="entry name" value="D-ALANYL-D-ALANINE-CARBOXYPEPTIDASE/ENDOPEPTIDASE AMPH"/>
    <property type="match status" value="1"/>
</dbReference>
<dbReference type="InterPro" id="IPR050491">
    <property type="entry name" value="AmpC-like"/>
</dbReference>
<keyword evidence="3" id="KW-1185">Reference proteome</keyword>
<dbReference type="SUPFAM" id="SSF56601">
    <property type="entry name" value="beta-lactamase/transpeptidase-like"/>
    <property type="match status" value="1"/>
</dbReference>
<gene>
    <name evidence="2" type="ORF">SCLAV_1657</name>
</gene>
<sequence>MMRADTAGFLLTGHVRRLVDEGAATAAAGAVIRGPDRAAAVFGHRARPTADDVPPAGPDTLFALGSVTKTFTALLLAEMAAAGVVSYDDPIENHLPPEAGPRAGADPITLGELASHGGGLPRLPGNLYRRAWKRWLSDPYACYGTADLYRATARLRPRPAPRPVRYSTFGAGLLGQLLANAARTPYPELLTRRVLAPLGLRRTTVPDEETLTAHAATGHRGRRPVGHWRFDALAGAGALYSSPTDLLRYLHALLEPATAPPPLTAALTAVREPRRPTGPGPTHKTLGWDLREVHGRTLLWHTGGTGGFTCYTAFCPDAGTAVAVLANTTPTRRETTLRAGRRLFREVTFD</sequence>
<dbReference type="eggNOG" id="COG1680">
    <property type="taxonomic scope" value="Bacteria"/>
</dbReference>
<protein>
    <submittedName>
        <fullName evidence="2">Beta-lactamase</fullName>
    </submittedName>
</protein>
<dbReference type="InterPro" id="IPR001466">
    <property type="entry name" value="Beta-lactam-related"/>
</dbReference>
<proteinExistence type="predicted"/>
<accession>E2Q2X9</accession>
<dbReference type="Pfam" id="PF00144">
    <property type="entry name" value="Beta-lactamase"/>
    <property type="match status" value="1"/>
</dbReference>
<dbReference type="STRING" id="1901.BB341_19985"/>
<evidence type="ECO:0000313" key="3">
    <source>
        <dbReference type="Proteomes" id="UP000002357"/>
    </source>
</evidence>
<dbReference type="OrthoDB" id="3171327at2"/>
<dbReference type="RefSeq" id="WP_003960386.1">
    <property type="nucleotide sequence ID" value="NZ_CM000913.1"/>
</dbReference>